<dbReference type="SUPFAM" id="SSF52833">
    <property type="entry name" value="Thioredoxin-like"/>
    <property type="match status" value="1"/>
</dbReference>
<dbReference type="InterPro" id="IPR036249">
    <property type="entry name" value="Thioredoxin-like_sf"/>
</dbReference>
<dbReference type="PRINTS" id="PR00421">
    <property type="entry name" value="THIOREDOXIN"/>
</dbReference>
<sequence>MSSRLLRPTFRALRGIPPTTIPIPTRQFRTSSPKMAVQELKSVEQFNTLIASKPLVAIDVWAQWCGPCRFISPVFEKHSESDEFKDKIVFAKVDADEVPDLSQELGVRAMPSFFFFKDGAKVSDLDLVGADPGRLEKGLKTLIE</sequence>
<dbReference type="AlphaFoldDB" id="A0AAE0HD83"/>
<dbReference type="Pfam" id="PF00085">
    <property type="entry name" value="Thioredoxin"/>
    <property type="match status" value="1"/>
</dbReference>
<feature type="domain" description="Thioredoxin" evidence="3">
    <location>
        <begin position="17"/>
        <end position="144"/>
    </location>
</feature>
<evidence type="ECO:0000313" key="4">
    <source>
        <dbReference type="EMBL" id="KAK3294252.1"/>
    </source>
</evidence>
<dbReference type="GeneID" id="87840997"/>
<dbReference type="CDD" id="cd02947">
    <property type="entry name" value="TRX_family"/>
    <property type="match status" value="1"/>
</dbReference>
<evidence type="ECO:0000313" key="5">
    <source>
        <dbReference type="Proteomes" id="UP001278766"/>
    </source>
</evidence>
<comment type="caution">
    <text evidence="4">The sequence shown here is derived from an EMBL/GenBank/DDBJ whole genome shotgun (WGS) entry which is preliminary data.</text>
</comment>
<evidence type="ECO:0000256" key="1">
    <source>
        <dbReference type="ARBA" id="ARBA00008987"/>
    </source>
</evidence>
<dbReference type="PANTHER" id="PTHR46115">
    <property type="entry name" value="THIOREDOXIN-LIKE PROTEIN 1"/>
    <property type="match status" value="1"/>
</dbReference>
<proteinExistence type="inferred from homology"/>
<name>A0AAE0HD83_9PEZI</name>
<evidence type="ECO:0000259" key="3">
    <source>
        <dbReference type="PROSITE" id="PS51352"/>
    </source>
</evidence>
<comment type="similarity">
    <text evidence="1">Belongs to the thioredoxin family.</text>
</comment>
<dbReference type="RefSeq" id="XP_062657766.1">
    <property type="nucleotide sequence ID" value="XM_062804049.1"/>
</dbReference>
<evidence type="ECO:0000256" key="2">
    <source>
        <dbReference type="ARBA" id="ARBA00023157"/>
    </source>
</evidence>
<keyword evidence="5" id="KW-1185">Reference proteome</keyword>
<dbReference type="Proteomes" id="UP001278766">
    <property type="component" value="Unassembled WGS sequence"/>
</dbReference>
<dbReference type="Gene3D" id="3.40.30.10">
    <property type="entry name" value="Glutaredoxin"/>
    <property type="match status" value="1"/>
</dbReference>
<dbReference type="InterPro" id="IPR013766">
    <property type="entry name" value="Thioredoxin_domain"/>
</dbReference>
<dbReference type="PROSITE" id="PS51352">
    <property type="entry name" value="THIOREDOXIN_2"/>
    <property type="match status" value="1"/>
</dbReference>
<organism evidence="4 5">
    <name type="scientific">Chaetomium fimeti</name>
    <dbReference type="NCBI Taxonomy" id="1854472"/>
    <lineage>
        <taxon>Eukaryota</taxon>
        <taxon>Fungi</taxon>
        <taxon>Dikarya</taxon>
        <taxon>Ascomycota</taxon>
        <taxon>Pezizomycotina</taxon>
        <taxon>Sordariomycetes</taxon>
        <taxon>Sordariomycetidae</taxon>
        <taxon>Sordariales</taxon>
        <taxon>Chaetomiaceae</taxon>
        <taxon>Chaetomium</taxon>
    </lineage>
</organism>
<dbReference type="EMBL" id="JAUEPN010000005">
    <property type="protein sequence ID" value="KAK3294252.1"/>
    <property type="molecule type" value="Genomic_DNA"/>
</dbReference>
<protein>
    <submittedName>
        <fullName evidence="4">Thioredoxin-like protein</fullName>
    </submittedName>
</protein>
<accession>A0AAE0HD83</accession>
<keyword evidence="2" id="KW-1015">Disulfide bond</keyword>
<gene>
    <name evidence="4" type="ORF">B0H64DRAFT_400222</name>
</gene>
<reference evidence="4" key="2">
    <citation type="submission" date="2023-06" db="EMBL/GenBank/DDBJ databases">
        <authorList>
            <consortium name="Lawrence Berkeley National Laboratory"/>
            <person name="Haridas S."/>
            <person name="Hensen N."/>
            <person name="Bonometti L."/>
            <person name="Westerberg I."/>
            <person name="Brannstrom I.O."/>
            <person name="Guillou S."/>
            <person name="Cros-Aarteil S."/>
            <person name="Calhoun S."/>
            <person name="Kuo A."/>
            <person name="Mondo S."/>
            <person name="Pangilinan J."/>
            <person name="Riley R."/>
            <person name="Labutti K."/>
            <person name="Andreopoulos B."/>
            <person name="Lipzen A."/>
            <person name="Chen C."/>
            <person name="Yanf M."/>
            <person name="Daum C."/>
            <person name="Ng V."/>
            <person name="Clum A."/>
            <person name="Steindorff A."/>
            <person name="Ohm R."/>
            <person name="Martin F."/>
            <person name="Silar P."/>
            <person name="Natvig D."/>
            <person name="Lalanne C."/>
            <person name="Gautier V."/>
            <person name="Ament-Velasquez S.L."/>
            <person name="Kruys A."/>
            <person name="Hutchinson M.I."/>
            <person name="Powell A.J."/>
            <person name="Barry K."/>
            <person name="Miller A.N."/>
            <person name="Grigoriev I.V."/>
            <person name="Debuchy R."/>
            <person name="Gladieux P."/>
            <person name="Thoren M.H."/>
            <person name="Johannesson H."/>
        </authorList>
    </citation>
    <scope>NUCLEOTIDE SEQUENCE</scope>
    <source>
        <strain evidence="4">CBS 168.71</strain>
    </source>
</reference>
<reference evidence="4" key="1">
    <citation type="journal article" date="2023" name="Mol. Phylogenet. Evol.">
        <title>Genome-scale phylogeny and comparative genomics of the fungal order Sordariales.</title>
        <authorList>
            <person name="Hensen N."/>
            <person name="Bonometti L."/>
            <person name="Westerberg I."/>
            <person name="Brannstrom I.O."/>
            <person name="Guillou S."/>
            <person name="Cros-Aarteil S."/>
            <person name="Calhoun S."/>
            <person name="Haridas S."/>
            <person name="Kuo A."/>
            <person name="Mondo S."/>
            <person name="Pangilinan J."/>
            <person name="Riley R."/>
            <person name="LaButti K."/>
            <person name="Andreopoulos B."/>
            <person name="Lipzen A."/>
            <person name="Chen C."/>
            <person name="Yan M."/>
            <person name="Daum C."/>
            <person name="Ng V."/>
            <person name="Clum A."/>
            <person name="Steindorff A."/>
            <person name="Ohm R.A."/>
            <person name="Martin F."/>
            <person name="Silar P."/>
            <person name="Natvig D.O."/>
            <person name="Lalanne C."/>
            <person name="Gautier V."/>
            <person name="Ament-Velasquez S.L."/>
            <person name="Kruys A."/>
            <person name="Hutchinson M.I."/>
            <person name="Powell A.J."/>
            <person name="Barry K."/>
            <person name="Miller A.N."/>
            <person name="Grigoriev I.V."/>
            <person name="Debuchy R."/>
            <person name="Gladieux P."/>
            <person name="Hiltunen Thoren M."/>
            <person name="Johannesson H."/>
        </authorList>
    </citation>
    <scope>NUCLEOTIDE SEQUENCE</scope>
    <source>
        <strain evidence="4">CBS 168.71</strain>
    </source>
</reference>